<dbReference type="CDD" id="cd03823">
    <property type="entry name" value="GT4_ExpE7-like"/>
    <property type="match status" value="1"/>
</dbReference>
<dbReference type="EMBL" id="JAESVA010000030">
    <property type="protein sequence ID" value="MCB8884120.1"/>
    <property type="molecule type" value="Genomic_DNA"/>
</dbReference>
<dbReference type="SUPFAM" id="SSF48452">
    <property type="entry name" value="TPR-like"/>
    <property type="match status" value="1"/>
</dbReference>
<dbReference type="InterPro" id="IPR001296">
    <property type="entry name" value="Glyco_trans_1"/>
</dbReference>
<dbReference type="Gene3D" id="3.40.50.2000">
    <property type="entry name" value="Glycogen Phosphorylase B"/>
    <property type="match status" value="3"/>
</dbReference>
<dbReference type="InterPro" id="IPR055259">
    <property type="entry name" value="YkvP/CgeB_Glyco_trans-like"/>
</dbReference>
<accession>A0A963Z8N8</accession>
<comment type="caution">
    <text evidence="5">The sequence shown here is derived from an EMBL/GenBank/DDBJ whole genome shotgun (WGS) entry which is preliminary data.</text>
</comment>
<reference evidence="5 6" key="1">
    <citation type="journal article" date="2021" name="Microorganisms">
        <title>Acidisoma silvae sp. nov. and Acidisomacellulosilytica sp. nov., Two Acidophilic Bacteria Isolated from Decaying Wood, Hydrolyzing Cellulose and Producing Poly-3-hydroxybutyrate.</title>
        <authorList>
            <person name="Mieszkin S."/>
            <person name="Pouder E."/>
            <person name="Uroz S."/>
            <person name="Simon-Colin C."/>
            <person name="Alain K."/>
        </authorList>
    </citation>
    <scope>NUCLEOTIDE SEQUENCE [LARGE SCALE GENOMIC DNA]</scope>
    <source>
        <strain evidence="5 6">HW T5.17</strain>
    </source>
</reference>
<dbReference type="InterPro" id="IPR050194">
    <property type="entry name" value="Glycosyltransferase_grp1"/>
</dbReference>
<evidence type="ECO:0000259" key="3">
    <source>
        <dbReference type="Pfam" id="PF13439"/>
    </source>
</evidence>
<evidence type="ECO:0000259" key="4">
    <source>
        <dbReference type="Pfam" id="PF13524"/>
    </source>
</evidence>
<name>A0A963Z8N8_9PROT</name>
<dbReference type="Pfam" id="PF13439">
    <property type="entry name" value="Glyco_transf_4"/>
    <property type="match status" value="1"/>
</dbReference>
<proteinExistence type="predicted"/>
<keyword evidence="6" id="KW-1185">Reference proteome</keyword>
<feature type="domain" description="Spore protein YkvP/CgeB glycosyl transferase-like" evidence="4">
    <location>
        <begin position="744"/>
        <end position="882"/>
    </location>
</feature>
<evidence type="ECO:0000259" key="2">
    <source>
        <dbReference type="Pfam" id="PF00534"/>
    </source>
</evidence>
<dbReference type="Pfam" id="PF13524">
    <property type="entry name" value="Glyco_trans_1_2"/>
    <property type="match status" value="1"/>
</dbReference>
<dbReference type="PANTHER" id="PTHR45947">
    <property type="entry name" value="SULFOQUINOVOSYL TRANSFERASE SQD2"/>
    <property type="match status" value="1"/>
</dbReference>
<feature type="domain" description="Glycosyltransferase subfamily 4-like N-terminal" evidence="3">
    <location>
        <begin position="916"/>
        <end position="1109"/>
    </location>
</feature>
<dbReference type="Proteomes" id="UP000721844">
    <property type="component" value="Unassembled WGS sequence"/>
</dbReference>
<evidence type="ECO:0000313" key="6">
    <source>
        <dbReference type="Proteomes" id="UP000721844"/>
    </source>
</evidence>
<dbReference type="InterPro" id="IPR011990">
    <property type="entry name" value="TPR-like_helical_dom_sf"/>
</dbReference>
<dbReference type="InterPro" id="IPR028098">
    <property type="entry name" value="Glyco_trans_4-like_N"/>
</dbReference>
<dbReference type="SUPFAM" id="SSF53756">
    <property type="entry name" value="UDP-Glycosyltransferase/glycogen phosphorylase"/>
    <property type="match status" value="2"/>
</dbReference>
<dbReference type="Gene3D" id="1.25.40.10">
    <property type="entry name" value="Tetratricopeptide repeat domain"/>
    <property type="match status" value="1"/>
</dbReference>
<sequence length="1295" mass="144958">MPSKPSKRTSPAVQRAKSTTAYAEPSKRSARRSTAISVAVPLEEAQHVFESDAASYLANMPFEEFDVSSIAHEDYSISENLDLEFYRNFYADLLGLSPSDLVKHWRSFGSQEGRFPSMSVWLAQTDLDLKTLPEDFSIGFYRNLNPDLNAVLNSNFDFLRHFLTTGVNESRKYSLDQSLLISTAENPQSQLDQDYLTLQAIVGDKSATKIFETHGIYSGDFLKLFNVDDYQARVGVSVCKNRLECIFHFISIGQYKNYPISSEHYIDQVFYAEFAPETSVLSHVEAYRHWLNKGVANGFPVNPSQLMSEIGLTGALEMPDGFDWKVYLNSNPDLAMSIDSPWRALQHYARKGIAEGRPGCLATESTAPLYVAAADRLAMSNELSPARQLYETALLAAPTHTRGLRHYADCLMKQGDLFGAVTVYRRTIKDKRYNAWTFLNLSSCLLRLNRRIEAIEVLKELTLLMPGDQYIRDRYLQVSEECFNALSSDANRLANAGLVDEARLKMEAAVSFLAGTVPAAAPRPLRIGAIRRIGIVADMSIPQCKHYRVLQKSEHLIHAGFQIEIFDQAKDLGVFHTRLPFLDCVIFYRVAALPAAVRAFRATRIAGIPTVYDIDDLIFDADHFPDSFESYGGLISRQVYGGLVTGTALFSKGIELSDFAMSSTTTLANEMLPLVAQHTAFVHRNALDAVQETMFLNIDSQAALFNDGERPVRIFYGTGTRAHNEDFELFAVPALIRLLEEYGPLIQVVIAGYITLPESMTRFEKQVIKIDQILDKESYWHLLKGMDINIAVLKPGIISDCKSEIKWMEAAMLAIPSVVSETATYKEVISHGKTGFLAKDVDDWYKYLNNLIKNPSIRKKIGADAKLSVKQKYSTATSAQNIRNIVTSIEQKLSLYPTKANLRVLVVNVFFPPQAIGGATRVVADNVADLQRNFGKDVEIEVFTSIEGGQIPYEMRSHQWNGVKITGVTTPVDPDIDLRTSDKEMARAFGSYLDHFKPHIVHFHCIQRLTVSICSEATSRNIPYVITVHDAWWISKSQFLLDKNNNFSIYKPKESLSEIKINGVQHHVRMQELLTVLTSAKRVLAVSKSFANLYRDYGIANVSAVENGVSNIEILPRRPKASSVRIAHIGGKSFHKGYNILKLALCESNFHNIELLLIDHAMSEGEEVVTKWGASNVKIRGKYSQSKIAELYASIDVLAAPSVWPESYGLVVREAIQAGCWVIASDRGALADEVDDSCGFVVPVDDYHELKDVLDRINSNPAQFTAPPQTSPKLRTSDQQAKELLSIYREFARKD</sequence>
<feature type="compositionally biased region" description="Polar residues" evidence="1">
    <location>
        <begin position="8"/>
        <end position="21"/>
    </location>
</feature>
<dbReference type="Pfam" id="PF00534">
    <property type="entry name" value="Glycos_transf_1"/>
    <property type="match status" value="1"/>
</dbReference>
<dbReference type="RefSeq" id="WP_227310852.1">
    <property type="nucleotide sequence ID" value="NZ_JAESVA010000030.1"/>
</dbReference>
<organism evidence="5 6">
    <name type="scientific">Acidisoma cellulosilyticum</name>
    <dbReference type="NCBI Taxonomy" id="2802395"/>
    <lineage>
        <taxon>Bacteria</taxon>
        <taxon>Pseudomonadati</taxon>
        <taxon>Pseudomonadota</taxon>
        <taxon>Alphaproteobacteria</taxon>
        <taxon>Acetobacterales</taxon>
        <taxon>Acidocellaceae</taxon>
        <taxon>Acidisoma</taxon>
    </lineage>
</organism>
<gene>
    <name evidence="5" type="ORF">ACELLULO517_28170</name>
</gene>
<protein>
    <submittedName>
        <fullName evidence="5">Glycosyltransferase</fullName>
    </submittedName>
</protein>
<dbReference type="PANTHER" id="PTHR45947:SF13">
    <property type="entry name" value="TRANSFERASE"/>
    <property type="match status" value="1"/>
</dbReference>
<feature type="region of interest" description="Disordered" evidence="1">
    <location>
        <begin position="1"/>
        <end position="30"/>
    </location>
</feature>
<feature type="domain" description="Glycosyl transferase family 1" evidence="2">
    <location>
        <begin position="1133"/>
        <end position="1261"/>
    </location>
</feature>
<dbReference type="GO" id="GO:0016757">
    <property type="term" value="F:glycosyltransferase activity"/>
    <property type="evidence" value="ECO:0007669"/>
    <property type="project" value="InterPro"/>
</dbReference>
<evidence type="ECO:0000313" key="5">
    <source>
        <dbReference type="EMBL" id="MCB8884120.1"/>
    </source>
</evidence>
<evidence type="ECO:0000256" key="1">
    <source>
        <dbReference type="SAM" id="MobiDB-lite"/>
    </source>
</evidence>